<keyword evidence="2" id="KW-1185">Reference proteome</keyword>
<proteinExistence type="predicted"/>
<comment type="caution">
    <text evidence="1">The sequence shown here is derived from an EMBL/GenBank/DDBJ whole genome shotgun (WGS) entry which is preliminary data.</text>
</comment>
<evidence type="ECO:0000313" key="2">
    <source>
        <dbReference type="Proteomes" id="UP000664369"/>
    </source>
</evidence>
<evidence type="ECO:0000313" key="1">
    <source>
        <dbReference type="EMBL" id="MBO2007589.1"/>
    </source>
</evidence>
<gene>
    <name evidence="1" type="ORF">J4E00_00905</name>
</gene>
<protein>
    <submittedName>
        <fullName evidence="1">Uncharacterized protein</fullName>
    </submittedName>
</protein>
<sequence length="176" mass="19931">MNPVRSATKIAVPWEQRPFEVANLFNPAFCALIVRQTVQAYQKVTHQGMDYSMLFLVLPIVLHKATRELLPVGVASKFHVWIQRHHHLRVGFADRMQNMVPITREALLFGLQHQVLQVDEAGLLTVGVRRPKPYEKEVDAKSEVAKCLKKADFVGRWFADAGTTATILAAWGVKVY</sequence>
<organism evidence="1 2">
    <name type="scientific">Hymenobacter negativus</name>
    <dbReference type="NCBI Taxonomy" id="2795026"/>
    <lineage>
        <taxon>Bacteria</taxon>
        <taxon>Pseudomonadati</taxon>
        <taxon>Bacteroidota</taxon>
        <taxon>Cytophagia</taxon>
        <taxon>Cytophagales</taxon>
        <taxon>Hymenobacteraceae</taxon>
        <taxon>Hymenobacter</taxon>
    </lineage>
</organism>
<dbReference type="Proteomes" id="UP000664369">
    <property type="component" value="Unassembled WGS sequence"/>
</dbReference>
<accession>A0ABS3Q8M6</accession>
<reference evidence="1 2" key="1">
    <citation type="submission" date="2021-03" db="EMBL/GenBank/DDBJ databases">
        <authorList>
            <person name="Kim M.K."/>
        </authorList>
    </citation>
    <scope>NUCLEOTIDE SEQUENCE [LARGE SCALE GENOMIC DNA]</scope>
    <source>
        <strain evidence="1 2">BT442</strain>
    </source>
</reference>
<dbReference type="EMBL" id="JAGETZ010000001">
    <property type="protein sequence ID" value="MBO2007589.1"/>
    <property type="molecule type" value="Genomic_DNA"/>
</dbReference>
<dbReference type="RefSeq" id="WP_208173128.1">
    <property type="nucleotide sequence ID" value="NZ_JAGETZ010000001.1"/>
</dbReference>
<name>A0ABS3Q8M6_9BACT</name>
<dbReference type="Pfam" id="PF20131">
    <property type="entry name" value="MC3"/>
    <property type="match status" value="1"/>
</dbReference>
<dbReference type="InterPro" id="IPR045390">
    <property type="entry name" value="ABC-3C_MC3"/>
</dbReference>